<dbReference type="HOGENOM" id="CLU_125324_2_0_10"/>
<evidence type="ECO:0000313" key="2">
    <source>
        <dbReference type="EMBL" id="EAR13964.1"/>
    </source>
</evidence>
<dbReference type="eggNOG" id="ENOG50315DF">
    <property type="taxonomic scope" value="Bacteria"/>
</dbReference>
<dbReference type="Proteomes" id="UP000003053">
    <property type="component" value="Unassembled WGS sequence"/>
</dbReference>
<feature type="transmembrane region" description="Helical" evidence="1">
    <location>
        <begin position="50"/>
        <end position="66"/>
    </location>
</feature>
<keyword evidence="1" id="KW-0812">Transmembrane</keyword>
<protein>
    <recommendedName>
        <fullName evidence="4">Rod shape-determining protein MreD</fullName>
    </recommendedName>
</protein>
<keyword evidence="1" id="KW-1133">Transmembrane helix</keyword>
<feature type="transmembrane region" description="Helical" evidence="1">
    <location>
        <begin position="72"/>
        <end position="92"/>
    </location>
</feature>
<proteinExistence type="predicted"/>
<keyword evidence="3" id="KW-1185">Reference proteome</keyword>
<gene>
    <name evidence="2" type="ORF">PI23P_05682</name>
</gene>
<name>A4BYC3_9FLAO</name>
<feature type="transmembrane region" description="Helical" evidence="1">
    <location>
        <begin position="141"/>
        <end position="163"/>
    </location>
</feature>
<organism evidence="2 3">
    <name type="scientific">Polaribacter irgensii 23-P</name>
    <dbReference type="NCBI Taxonomy" id="313594"/>
    <lineage>
        <taxon>Bacteria</taxon>
        <taxon>Pseudomonadati</taxon>
        <taxon>Bacteroidota</taxon>
        <taxon>Flavobacteriia</taxon>
        <taxon>Flavobacteriales</taxon>
        <taxon>Flavobacteriaceae</taxon>
    </lineage>
</organism>
<accession>A4BYC3</accession>
<feature type="transmembrane region" description="Helical" evidence="1">
    <location>
        <begin position="113"/>
        <end position="135"/>
    </location>
</feature>
<dbReference type="STRING" id="313594.PI23P_05682"/>
<dbReference type="AlphaFoldDB" id="A4BYC3"/>
<evidence type="ECO:0000256" key="1">
    <source>
        <dbReference type="SAM" id="Phobius"/>
    </source>
</evidence>
<comment type="caution">
    <text evidence="2">The sequence shown here is derived from an EMBL/GenBank/DDBJ whole genome shotgun (WGS) entry which is preliminary data.</text>
</comment>
<evidence type="ECO:0000313" key="3">
    <source>
        <dbReference type="Proteomes" id="UP000003053"/>
    </source>
</evidence>
<reference evidence="2 3" key="1">
    <citation type="submission" date="2006-02" db="EMBL/GenBank/DDBJ databases">
        <authorList>
            <person name="Murray A."/>
            <person name="Staley J."/>
            <person name="Ferriera S."/>
            <person name="Johnson J."/>
            <person name="Kravitz S."/>
            <person name="Halpern A."/>
            <person name="Remington K."/>
            <person name="Beeson K."/>
            <person name="Tran B."/>
            <person name="Rogers Y.-H."/>
            <person name="Friedman R."/>
            <person name="Venter J.C."/>
        </authorList>
    </citation>
    <scope>NUCLEOTIDE SEQUENCE [LARGE SCALE GENOMIC DNA]</scope>
    <source>
        <strain evidence="2 3">23-P</strain>
    </source>
</reference>
<feature type="transmembrane region" description="Helical" evidence="1">
    <location>
        <begin position="6"/>
        <end position="29"/>
    </location>
</feature>
<evidence type="ECO:0008006" key="4">
    <source>
        <dbReference type="Google" id="ProtNLM"/>
    </source>
</evidence>
<keyword evidence="1" id="KW-0472">Membrane</keyword>
<dbReference type="EMBL" id="AAOG01000001">
    <property type="protein sequence ID" value="EAR13964.1"/>
    <property type="molecule type" value="Genomic_DNA"/>
</dbReference>
<sequence>MSKTISFGILFLFVVLLQVFVLNNILFLGHVNPYLYIIFIFLFPLKKNRFGFLFVAFLLGLSVDFFSDSSGIHAFSTLTIAYLRLFFVSVFFRKYEVDYPFFNLDLEPFGKKLNYVTTLTLVHHFILFSFANFSFENFSQVVLNTLYSSFFTLVLYFLVVYIFSKKQ</sequence>